<dbReference type="NCBIfam" id="TIGR01640">
    <property type="entry name" value="F_box_assoc_1"/>
    <property type="match status" value="1"/>
</dbReference>
<dbReference type="EMBL" id="CACVBM020000033">
    <property type="protein sequence ID" value="CAA7013248.1"/>
    <property type="molecule type" value="Genomic_DNA"/>
</dbReference>
<evidence type="ECO:0000313" key="2">
    <source>
        <dbReference type="EMBL" id="CAA7013248.1"/>
    </source>
</evidence>
<dbReference type="InterPro" id="IPR017451">
    <property type="entry name" value="F-box-assoc_interact_dom"/>
</dbReference>
<gene>
    <name evidence="2" type="ORF">MERR_LOCUS482</name>
</gene>
<dbReference type="PANTHER" id="PTHR31672">
    <property type="entry name" value="BNACNNG10540D PROTEIN"/>
    <property type="match status" value="1"/>
</dbReference>
<evidence type="ECO:0000259" key="1">
    <source>
        <dbReference type="PROSITE" id="PS50181"/>
    </source>
</evidence>
<evidence type="ECO:0000313" key="3">
    <source>
        <dbReference type="Proteomes" id="UP000467841"/>
    </source>
</evidence>
<dbReference type="SUPFAM" id="SSF81383">
    <property type="entry name" value="F-box domain"/>
    <property type="match status" value="1"/>
</dbReference>
<dbReference type="PROSITE" id="PS50181">
    <property type="entry name" value="FBOX"/>
    <property type="match status" value="1"/>
</dbReference>
<reference evidence="2" key="1">
    <citation type="submission" date="2020-01" db="EMBL/GenBank/DDBJ databases">
        <authorList>
            <person name="Mishra B."/>
        </authorList>
    </citation>
    <scope>NUCLEOTIDE SEQUENCE [LARGE SCALE GENOMIC DNA]</scope>
</reference>
<proteinExistence type="predicted"/>
<feature type="domain" description="F-box" evidence="1">
    <location>
        <begin position="1"/>
        <end position="49"/>
    </location>
</feature>
<dbReference type="Gene3D" id="1.20.1280.50">
    <property type="match status" value="1"/>
</dbReference>
<name>A0A6D2HHT2_9BRAS</name>
<dbReference type="InterPro" id="IPR001810">
    <property type="entry name" value="F-box_dom"/>
</dbReference>
<comment type="caution">
    <text evidence="2">The sequence shown here is derived from an EMBL/GenBank/DDBJ whole genome shotgun (WGS) entry which is preliminary data.</text>
</comment>
<dbReference type="Pfam" id="PF07734">
    <property type="entry name" value="FBA_1"/>
    <property type="match status" value="1"/>
</dbReference>
<dbReference type="PANTHER" id="PTHR31672:SF13">
    <property type="entry name" value="F-BOX PROTEIN CPR30-LIKE"/>
    <property type="match status" value="1"/>
</dbReference>
<dbReference type="InterPro" id="IPR006527">
    <property type="entry name" value="F-box-assoc_dom_typ1"/>
</dbReference>
<organism evidence="2 3">
    <name type="scientific">Microthlaspi erraticum</name>
    <dbReference type="NCBI Taxonomy" id="1685480"/>
    <lineage>
        <taxon>Eukaryota</taxon>
        <taxon>Viridiplantae</taxon>
        <taxon>Streptophyta</taxon>
        <taxon>Embryophyta</taxon>
        <taxon>Tracheophyta</taxon>
        <taxon>Spermatophyta</taxon>
        <taxon>Magnoliopsida</taxon>
        <taxon>eudicotyledons</taxon>
        <taxon>Gunneridae</taxon>
        <taxon>Pentapetalae</taxon>
        <taxon>rosids</taxon>
        <taxon>malvids</taxon>
        <taxon>Brassicales</taxon>
        <taxon>Brassicaceae</taxon>
        <taxon>Coluteocarpeae</taxon>
        <taxon>Microthlaspi</taxon>
    </lineage>
</organism>
<keyword evidence="3" id="KW-1185">Reference proteome</keyword>
<dbReference type="SMART" id="SM00256">
    <property type="entry name" value="FBOX"/>
    <property type="match status" value="1"/>
</dbReference>
<dbReference type="Proteomes" id="UP000467841">
    <property type="component" value="Unassembled WGS sequence"/>
</dbReference>
<protein>
    <recommendedName>
        <fullName evidence="1">F-box domain-containing protein</fullName>
    </recommendedName>
</protein>
<dbReference type="InterPro" id="IPR050796">
    <property type="entry name" value="SCF_F-box_component"/>
</dbReference>
<accession>A0A6D2HHT2</accession>
<dbReference type="OrthoDB" id="1113282at2759"/>
<sequence>MMISNLPSEMVVEIISRVPMKSVGEVRSTCKKWNSFFQDLSHEKYFLMFGESSKLELNRVNLQKINDNHFDLSINRQGYDKSCGSHKILKFFDHELEIYDLSSNSNSWSVPDATLGLDIEVCWKKPGVSVKGDTYWYARDKISREGFLIGFDFTRESFGPRLPLPFNYSFESDVPISAVGEDQLAVLMMLHESHVMEIWVTNKIEPDEVSWSKFLKVDMKPLACVTKVESFFIDEEKKVVVVFGEDGLHDCNNSAHIIGANGYFRSVDLGEYEEFACSYVPNSVHI</sequence>
<dbReference type="Pfam" id="PF00646">
    <property type="entry name" value="F-box"/>
    <property type="match status" value="1"/>
</dbReference>
<dbReference type="InterPro" id="IPR036047">
    <property type="entry name" value="F-box-like_dom_sf"/>
</dbReference>
<dbReference type="AlphaFoldDB" id="A0A6D2HHT2"/>